<sequence>MNSPQPKKQFDFTDNYMQITITSTIELCSQTLEGWGIRWIIKSEDTRNRKLFRFFSTMYCVQRIPRLKKNQISYYSGKYGFHCLKMQAAFGPHCFAVDFKEPYKGVVHDKIIQE</sequence>
<protein>
    <recommendedName>
        <fullName evidence="5">DDE Tnp4 domain-containing protein</fullName>
    </recommendedName>
</protein>
<evidence type="ECO:0000313" key="2">
    <source>
        <dbReference type="EMBL" id="KAK8834823.1"/>
    </source>
</evidence>
<evidence type="ECO:0008006" key="5">
    <source>
        <dbReference type="Google" id="ProtNLM"/>
    </source>
</evidence>
<gene>
    <name evidence="3" type="ORF">M9Y10_010730</name>
    <name evidence="2" type="ORF">M9Y10_024190</name>
    <name evidence="1" type="ORF">M9Y10_026557</name>
</gene>
<evidence type="ECO:0000313" key="1">
    <source>
        <dbReference type="EMBL" id="KAK8834641.1"/>
    </source>
</evidence>
<dbReference type="EMBL" id="JAPFFF010000294">
    <property type="protein sequence ID" value="KAK8834823.1"/>
    <property type="molecule type" value="Genomic_DNA"/>
</dbReference>
<name>A0ABR2GLM2_9EUKA</name>
<comment type="caution">
    <text evidence="2">The sequence shown here is derived from an EMBL/GenBank/DDBJ whole genome shotgun (WGS) entry which is preliminary data.</text>
</comment>
<keyword evidence="4" id="KW-1185">Reference proteome</keyword>
<dbReference type="EMBL" id="JAPFFF010000348">
    <property type="protein sequence ID" value="KAK8834641.1"/>
    <property type="molecule type" value="Genomic_DNA"/>
</dbReference>
<accession>A0ABR2GLM2</accession>
<dbReference type="Proteomes" id="UP001470230">
    <property type="component" value="Unassembled WGS sequence"/>
</dbReference>
<reference evidence="2 4" key="1">
    <citation type="submission" date="2024-04" db="EMBL/GenBank/DDBJ databases">
        <title>Tritrichomonas musculus Genome.</title>
        <authorList>
            <person name="Alves-Ferreira E."/>
            <person name="Grigg M."/>
            <person name="Lorenzi H."/>
            <person name="Galac M."/>
        </authorList>
    </citation>
    <scope>NUCLEOTIDE SEQUENCE [LARGE SCALE GENOMIC DNA]</scope>
    <source>
        <strain evidence="2 4">EAF2021</strain>
    </source>
</reference>
<evidence type="ECO:0000313" key="4">
    <source>
        <dbReference type="Proteomes" id="UP001470230"/>
    </source>
</evidence>
<organism evidence="2 4">
    <name type="scientific">Tritrichomonas musculus</name>
    <dbReference type="NCBI Taxonomy" id="1915356"/>
    <lineage>
        <taxon>Eukaryota</taxon>
        <taxon>Metamonada</taxon>
        <taxon>Parabasalia</taxon>
        <taxon>Tritrichomonadida</taxon>
        <taxon>Tritrichomonadidae</taxon>
        <taxon>Tritrichomonas</taxon>
    </lineage>
</organism>
<evidence type="ECO:0000313" key="3">
    <source>
        <dbReference type="EMBL" id="KAK8865194.1"/>
    </source>
</evidence>
<dbReference type="EMBL" id="JAPFFF010000016">
    <property type="protein sequence ID" value="KAK8865194.1"/>
    <property type="molecule type" value="Genomic_DNA"/>
</dbReference>
<proteinExistence type="predicted"/>